<dbReference type="InterPro" id="IPR004172">
    <property type="entry name" value="L27_dom"/>
</dbReference>
<gene>
    <name evidence="3" type="primary">CSON010754</name>
</gene>
<organism evidence="3">
    <name type="scientific">Culicoides sonorensis</name>
    <name type="common">Biting midge</name>
    <dbReference type="NCBI Taxonomy" id="179676"/>
    <lineage>
        <taxon>Eukaryota</taxon>
        <taxon>Metazoa</taxon>
        <taxon>Ecdysozoa</taxon>
        <taxon>Arthropoda</taxon>
        <taxon>Hexapoda</taxon>
        <taxon>Insecta</taxon>
        <taxon>Pterygota</taxon>
        <taxon>Neoptera</taxon>
        <taxon>Endopterygota</taxon>
        <taxon>Diptera</taxon>
        <taxon>Nematocera</taxon>
        <taxon>Chironomoidea</taxon>
        <taxon>Ceratopogonidae</taxon>
        <taxon>Ceratopogoninae</taxon>
        <taxon>Culicoides</taxon>
        <taxon>Monoculicoides</taxon>
    </lineage>
</organism>
<dbReference type="VEuPathDB" id="VectorBase:CSON010754"/>
<proteinExistence type="predicted"/>
<dbReference type="InterPro" id="IPR015143">
    <property type="entry name" value="L27_1"/>
</dbReference>
<protein>
    <submittedName>
        <fullName evidence="3">CSON010754 protein</fullName>
    </submittedName>
</protein>
<sequence>MPVKKQEYKPILKSVLKSKKEDSPETGICVKCHQNVLDKYDNQPFAPIHIKGVDENTTQIRVSTHGDNLEEKVNVIKKKVRYASNEKSDKTEESLSKEIKDNFWANNGKKIKDEKQLYEETKNYVYDSTSSPILVKKERRDSVKKDRLDISYHLELFNDGPLGPEKQETPLMLDSIKIPKETKRKSPLFYSDRSTLFQNRVHKVSNPSVKLPNLKPKIEIENYDSTSSIQPPLSPIFTELPIKKFDTPISSEDERDMESTSTKFDPQKTWYKLYDRVKHHQDLPLPPTRQTRSYESLLYSTPSPVVYGPVPDPAKSRVRKISTPNPPTQPMMKSIDIFNLDYNDDLVDSNQKSPIIHDNLETLTKKPDIEEIKERSRKISRTKKTSIFEPPAPTVIYKCVYSFRSANTVETQCCSNIIFANFATFNDREIDAMEIEKAHRALELLEDYHNRLESADDRALRTAIERVIRIFKSRLFQALLVSIYF</sequence>
<dbReference type="Pfam" id="PF09058">
    <property type="entry name" value="L27_1"/>
    <property type="match status" value="1"/>
</dbReference>
<name>A0A336M5Z6_CULSO</name>
<reference evidence="2" key="1">
    <citation type="submission" date="2018-04" db="EMBL/GenBank/DDBJ databases">
        <authorList>
            <person name="Go L.Y."/>
            <person name="Mitchell J.A."/>
        </authorList>
    </citation>
    <scope>NUCLEOTIDE SEQUENCE</scope>
    <source>
        <tissue evidence="2">Whole organism</tissue>
    </source>
</reference>
<dbReference type="PROSITE" id="PS51022">
    <property type="entry name" value="L27"/>
    <property type="match status" value="1"/>
</dbReference>
<dbReference type="EMBL" id="UFQS01000445">
    <property type="protein sequence ID" value="SSX04008.1"/>
    <property type="molecule type" value="Genomic_DNA"/>
</dbReference>
<reference evidence="3" key="2">
    <citation type="submission" date="2018-07" db="EMBL/GenBank/DDBJ databases">
        <authorList>
            <person name="Quirk P.G."/>
            <person name="Krulwich T.A."/>
        </authorList>
    </citation>
    <scope>NUCLEOTIDE SEQUENCE</scope>
</reference>
<accession>A0A336M5Z6</accession>
<dbReference type="InterPro" id="IPR036892">
    <property type="entry name" value="L27_dom_sf"/>
</dbReference>
<evidence type="ECO:0000313" key="2">
    <source>
        <dbReference type="EMBL" id="SSX04008.1"/>
    </source>
</evidence>
<dbReference type="AlphaFoldDB" id="A0A336M5Z6"/>
<evidence type="ECO:0000259" key="1">
    <source>
        <dbReference type="PROSITE" id="PS51022"/>
    </source>
</evidence>
<dbReference type="Gene3D" id="1.10.287.470">
    <property type="entry name" value="Helix hairpin bin"/>
    <property type="match status" value="1"/>
</dbReference>
<dbReference type="EMBL" id="UFQT01000445">
    <property type="protein sequence ID" value="SSX24373.1"/>
    <property type="molecule type" value="Genomic_DNA"/>
</dbReference>
<dbReference type="GO" id="GO:0030054">
    <property type="term" value="C:cell junction"/>
    <property type="evidence" value="ECO:0007669"/>
    <property type="project" value="UniProtKB-ARBA"/>
</dbReference>
<evidence type="ECO:0000313" key="3">
    <source>
        <dbReference type="EMBL" id="SSX24373.1"/>
    </source>
</evidence>
<dbReference type="SUPFAM" id="SSF101288">
    <property type="entry name" value="L27 domain"/>
    <property type="match status" value="1"/>
</dbReference>
<feature type="domain" description="L27" evidence="1">
    <location>
        <begin position="434"/>
        <end position="485"/>
    </location>
</feature>